<evidence type="ECO:0000256" key="2">
    <source>
        <dbReference type="ARBA" id="ARBA00005381"/>
    </source>
</evidence>
<feature type="transmembrane region" description="Helical" evidence="8">
    <location>
        <begin position="187"/>
        <end position="212"/>
    </location>
</feature>
<dbReference type="Pfam" id="PF00211">
    <property type="entry name" value="Guanylate_cyc"/>
    <property type="match status" value="1"/>
</dbReference>
<evidence type="ECO:0000256" key="3">
    <source>
        <dbReference type="ARBA" id="ARBA00022475"/>
    </source>
</evidence>
<dbReference type="InterPro" id="IPR029787">
    <property type="entry name" value="Nucleotide_cyclase"/>
</dbReference>
<dbReference type="SMART" id="SM00044">
    <property type="entry name" value="CYCc"/>
    <property type="match status" value="1"/>
</dbReference>
<keyword evidence="12" id="KW-1185">Reference proteome</keyword>
<dbReference type="CDD" id="cd07302">
    <property type="entry name" value="CHD"/>
    <property type="match status" value="1"/>
</dbReference>
<keyword evidence="3" id="KW-1003">Cell membrane</keyword>
<evidence type="ECO:0000256" key="4">
    <source>
        <dbReference type="ARBA" id="ARBA00022692"/>
    </source>
</evidence>
<feature type="transmembrane region" description="Helical" evidence="8">
    <location>
        <begin position="61"/>
        <end position="84"/>
    </location>
</feature>
<evidence type="ECO:0000256" key="1">
    <source>
        <dbReference type="ARBA" id="ARBA00004651"/>
    </source>
</evidence>
<dbReference type="SUPFAM" id="SSF158472">
    <property type="entry name" value="HAMP domain-like"/>
    <property type="match status" value="1"/>
</dbReference>
<feature type="domain" description="Guanylate cyclase" evidence="9">
    <location>
        <begin position="328"/>
        <end position="451"/>
    </location>
</feature>
<dbReference type="SUPFAM" id="SSF55073">
    <property type="entry name" value="Nucleotide cyclase"/>
    <property type="match status" value="1"/>
</dbReference>
<dbReference type="InterPro" id="IPR003660">
    <property type="entry name" value="HAMP_dom"/>
</dbReference>
<evidence type="ECO:0000259" key="9">
    <source>
        <dbReference type="PROSITE" id="PS50125"/>
    </source>
</evidence>
<dbReference type="GO" id="GO:0005886">
    <property type="term" value="C:plasma membrane"/>
    <property type="evidence" value="ECO:0007669"/>
    <property type="project" value="UniProtKB-SubCell"/>
</dbReference>
<evidence type="ECO:0000256" key="6">
    <source>
        <dbReference type="ARBA" id="ARBA00023136"/>
    </source>
</evidence>
<gene>
    <name evidence="11" type="ORF">A6035_02810</name>
</gene>
<accession>A0A2S1R4U3</accession>
<dbReference type="Gene3D" id="3.30.70.1230">
    <property type="entry name" value="Nucleotide cyclase"/>
    <property type="match status" value="1"/>
</dbReference>
<dbReference type="SMART" id="SM00304">
    <property type="entry name" value="HAMP"/>
    <property type="match status" value="1"/>
</dbReference>
<dbReference type="RefSeq" id="WP_244192518.1">
    <property type="nucleotide sequence ID" value="NZ_CP015449.1"/>
</dbReference>
<name>A0A2S1R4U3_9ACTN</name>
<evidence type="ECO:0000256" key="5">
    <source>
        <dbReference type="ARBA" id="ARBA00022989"/>
    </source>
</evidence>
<feature type="domain" description="HAMP" evidence="10">
    <location>
        <begin position="244"/>
        <end position="296"/>
    </location>
</feature>
<dbReference type="EMBL" id="CP015449">
    <property type="protein sequence ID" value="AWH91272.1"/>
    <property type="molecule type" value="Genomic_DNA"/>
</dbReference>
<dbReference type="KEGG" id="dlu:A6035_02810"/>
<dbReference type="PROSITE" id="PS50885">
    <property type="entry name" value="HAMP"/>
    <property type="match status" value="1"/>
</dbReference>
<dbReference type="AlphaFoldDB" id="A0A2S1R4U3"/>
<evidence type="ECO:0000313" key="11">
    <source>
        <dbReference type="EMBL" id="AWH91272.1"/>
    </source>
</evidence>
<dbReference type="GO" id="GO:0006171">
    <property type="term" value="P:cAMP biosynthetic process"/>
    <property type="evidence" value="ECO:0007669"/>
    <property type="project" value="TreeGrafter"/>
</dbReference>
<feature type="transmembrane region" description="Helical" evidence="8">
    <location>
        <begin position="105"/>
        <end position="128"/>
    </location>
</feature>
<keyword evidence="6 8" id="KW-0472">Membrane</keyword>
<proteinExistence type="inferred from homology"/>
<keyword evidence="5 8" id="KW-1133">Transmembrane helix</keyword>
<reference evidence="11 12" key="1">
    <citation type="submission" date="2016-04" db="EMBL/GenBank/DDBJ databases">
        <title>Complete genome sequence of Dietzia lutea YIM 80766T, a strain isolated from desert soil in Egypt.</title>
        <authorList>
            <person name="Zhao J."/>
            <person name="Hu B."/>
            <person name="Geng S."/>
            <person name="Nie Y."/>
            <person name="Tang Y."/>
        </authorList>
    </citation>
    <scope>NUCLEOTIDE SEQUENCE [LARGE SCALE GENOMIC DNA]</scope>
    <source>
        <strain evidence="11 12">YIM 80766</strain>
    </source>
</reference>
<organism evidence="11 12">
    <name type="scientific">Dietzia lutea</name>
    <dbReference type="NCBI Taxonomy" id="546160"/>
    <lineage>
        <taxon>Bacteria</taxon>
        <taxon>Bacillati</taxon>
        <taxon>Actinomycetota</taxon>
        <taxon>Actinomycetes</taxon>
        <taxon>Mycobacteriales</taxon>
        <taxon>Dietziaceae</taxon>
        <taxon>Dietzia</taxon>
    </lineage>
</organism>
<feature type="transmembrane region" description="Helical" evidence="8">
    <location>
        <begin position="218"/>
        <end position="242"/>
    </location>
</feature>
<dbReference type="PROSITE" id="PS50125">
    <property type="entry name" value="GUANYLATE_CYCLASE_2"/>
    <property type="match status" value="1"/>
</dbReference>
<sequence length="548" mass="59101">MERWVRLFRWLWATPWPVYALTMVQANIIGAVFVFSFLRFVLPMDRFLDLDEFRFLNQYLFIGYLLLAFIGGVIASTLLLLPVLRVDRAGAEFDGAIRRRTLRLPFHQAIISGAMWVIGTLLFVAVNVGHSPRLALIVAVTSLLGGSTTVLISYLQAERIMRPITVRALASGVPANRHVPGVRRRIFLGWALTTVIPIAGILLILTGHWFGLFGDDPVHILVALAVLASVAVIAGAIGMGLVSDSIADPVREMQAGVSRVKQGDLETRVTIYDSSEIGRLAQGFNEMVTGLQEREAIQDLFGRYVGEDVARNALERGTELGGQEREVAVLFVDLTGSTEFAAAHEPAEVVSVLNEFFRIAVEAVDSNGGYINKFQGDALLAVFGAPLEVDNEAGRALRAARALQSRLAELSPLSAGIGVSYGTVIAGHIGHAKRFEYTVIGDPVNEAARLTTLAKMEQGHVLASAATIHHADDPEAARWVLGQSVELRGRGIMTQLARPLRPTLADRWQAGDTVRRSAGETGAGAAPTPEARPAAAPSADAVVDDATL</sequence>
<keyword evidence="4 8" id="KW-0812">Transmembrane</keyword>
<dbReference type="PANTHER" id="PTHR43081">
    <property type="entry name" value="ADENYLATE CYCLASE, TERMINAL-DIFFERENTIATION SPECIFIC-RELATED"/>
    <property type="match status" value="1"/>
</dbReference>
<dbReference type="Pfam" id="PF00672">
    <property type="entry name" value="HAMP"/>
    <property type="match status" value="1"/>
</dbReference>
<dbReference type="InterPro" id="IPR001054">
    <property type="entry name" value="A/G_cyclase"/>
</dbReference>
<dbReference type="PANTHER" id="PTHR43081:SF17">
    <property type="entry name" value="BLL5647 PROTEIN"/>
    <property type="match status" value="1"/>
</dbReference>
<comment type="subcellular location">
    <subcellularLocation>
        <location evidence="1">Cell membrane</location>
        <topology evidence="1">Multi-pass membrane protein</topology>
    </subcellularLocation>
</comment>
<dbReference type="GO" id="GO:0004016">
    <property type="term" value="F:adenylate cyclase activity"/>
    <property type="evidence" value="ECO:0007669"/>
    <property type="project" value="UniProtKB-ARBA"/>
</dbReference>
<feature type="compositionally biased region" description="Low complexity" evidence="7">
    <location>
        <begin position="519"/>
        <end position="548"/>
    </location>
</feature>
<comment type="similarity">
    <text evidence="2">Belongs to the adenylyl cyclase class-3 family.</text>
</comment>
<feature type="region of interest" description="Disordered" evidence="7">
    <location>
        <begin position="507"/>
        <end position="548"/>
    </location>
</feature>
<evidence type="ECO:0000256" key="7">
    <source>
        <dbReference type="SAM" id="MobiDB-lite"/>
    </source>
</evidence>
<dbReference type="GO" id="GO:0035556">
    <property type="term" value="P:intracellular signal transduction"/>
    <property type="evidence" value="ECO:0007669"/>
    <property type="project" value="InterPro"/>
</dbReference>
<dbReference type="Gene3D" id="6.10.340.10">
    <property type="match status" value="1"/>
</dbReference>
<evidence type="ECO:0000313" key="12">
    <source>
        <dbReference type="Proteomes" id="UP000244928"/>
    </source>
</evidence>
<protein>
    <recommendedName>
        <fullName evidence="13">Adenylyl cyclase</fullName>
    </recommendedName>
</protein>
<feature type="transmembrane region" description="Helical" evidence="8">
    <location>
        <begin position="20"/>
        <end position="41"/>
    </location>
</feature>
<dbReference type="InterPro" id="IPR050697">
    <property type="entry name" value="Adenylyl/Guanylyl_Cyclase_3/4"/>
</dbReference>
<evidence type="ECO:0000256" key="8">
    <source>
        <dbReference type="SAM" id="Phobius"/>
    </source>
</evidence>
<evidence type="ECO:0008006" key="13">
    <source>
        <dbReference type="Google" id="ProtNLM"/>
    </source>
</evidence>
<evidence type="ECO:0000259" key="10">
    <source>
        <dbReference type="PROSITE" id="PS50885"/>
    </source>
</evidence>
<dbReference type="CDD" id="cd06225">
    <property type="entry name" value="HAMP"/>
    <property type="match status" value="1"/>
</dbReference>
<dbReference type="Proteomes" id="UP000244928">
    <property type="component" value="Chromosome"/>
</dbReference>
<feature type="transmembrane region" description="Helical" evidence="8">
    <location>
        <begin position="134"/>
        <end position="155"/>
    </location>
</feature>